<dbReference type="AlphaFoldDB" id="A0A060CHN7"/>
<dbReference type="Pfam" id="PF21226">
    <property type="entry name" value="MalQ_N"/>
    <property type="match status" value="1"/>
</dbReference>
<proteinExistence type="predicted"/>
<accession>A0A060CHN7</accession>
<name>A0A060CHN7_9CELL</name>
<sequence length="154" mass="16652">MATLWQDCDVSIVEPAQRPSPALVALASACGISTEYRGHDGIMHACSAGAMRAALAALEIDASDDAACERAMFDLEDHLWQRIVPPVTVLREGHSREIPVHVTHGDPVEVAIRLEGGEVWSAEQLDRPVPPRQVGVRKVGRATFLLPAELPLGY</sequence>
<protein>
    <submittedName>
        <fullName evidence="2">CAZy families GH77 protein</fullName>
    </submittedName>
</protein>
<feature type="non-terminal residue" evidence="2">
    <location>
        <position position="154"/>
    </location>
</feature>
<feature type="domain" description="MalQ N-terminal beta-sandwich" evidence="1">
    <location>
        <begin position="84"/>
        <end position="154"/>
    </location>
</feature>
<dbReference type="EMBL" id="KF125220">
    <property type="protein sequence ID" value="AIA92545.1"/>
    <property type="molecule type" value="Genomic_DNA"/>
</dbReference>
<evidence type="ECO:0000313" key="2">
    <source>
        <dbReference type="EMBL" id="AIA92545.1"/>
    </source>
</evidence>
<evidence type="ECO:0000259" key="1">
    <source>
        <dbReference type="Pfam" id="PF21226"/>
    </source>
</evidence>
<organism evidence="2">
    <name type="scientific">uncultured Cellulomonas sp</name>
    <dbReference type="NCBI Taxonomy" id="189682"/>
    <lineage>
        <taxon>Bacteria</taxon>
        <taxon>Bacillati</taxon>
        <taxon>Actinomycetota</taxon>
        <taxon>Actinomycetes</taxon>
        <taxon>Micrococcales</taxon>
        <taxon>Cellulomonadaceae</taxon>
        <taxon>Cellulomonas</taxon>
        <taxon>environmental samples</taxon>
    </lineage>
</organism>
<dbReference type="InterPro" id="IPR048458">
    <property type="entry name" value="MalQ_N"/>
</dbReference>
<reference evidence="2" key="1">
    <citation type="journal article" date="2013" name="Environ. Microbiol.">
        <title>Seasonally variable intestinal metagenomes of the red palm weevil (Rhynchophorus ferrugineus).</title>
        <authorList>
            <person name="Jia S."/>
            <person name="Zhang X."/>
            <person name="Zhang G."/>
            <person name="Yin A."/>
            <person name="Zhang S."/>
            <person name="Li F."/>
            <person name="Wang L."/>
            <person name="Zhao D."/>
            <person name="Yun Q."/>
            <person name="Tala"/>
            <person name="Wang J."/>
            <person name="Sun G."/>
            <person name="Baabdullah M."/>
            <person name="Yu X."/>
            <person name="Hu S."/>
            <person name="Al-Mssallem I.S."/>
            <person name="Yu J."/>
        </authorList>
    </citation>
    <scope>NUCLEOTIDE SEQUENCE</scope>
</reference>